<dbReference type="InterPro" id="IPR000668">
    <property type="entry name" value="Peptidase_C1A_C"/>
</dbReference>
<feature type="non-terminal residue" evidence="2">
    <location>
        <position position="1"/>
    </location>
</feature>
<dbReference type="SUPFAM" id="SSF54001">
    <property type="entry name" value="Cysteine proteinases"/>
    <property type="match status" value="1"/>
</dbReference>
<proteinExistence type="predicted"/>
<dbReference type="Pfam" id="PF00112">
    <property type="entry name" value="Peptidase_C1"/>
    <property type="match status" value="1"/>
</dbReference>
<feature type="domain" description="Peptidase C1A papain C-terminal" evidence="1">
    <location>
        <begin position="18"/>
        <end position="74"/>
    </location>
</feature>
<protein>
    <recommendedName>
        <fullName evidence="1">Peptidase C1A papain C-terminal domain-containing protein</fullName>
    </recommendedName>
</protein>
<dbReference type="EMBL" id="QEFC01000295">
    <property type="protein sequence ID" value="KAE9465212.1"/>
    <property type="molecule type" value="Genomic_DNA"/>
</dbReference>
<dbReference type="AlphaFoldDB" id="A0A6A4M747"/>
<reference evidence="2 3" key="1">
    <citation type="journal article" date="2019" name="Genome Biol. Evol.">
        <title>The Rhododendron genome and chromosomal organization provide insight into shared whole-genome duplications across the heath family (Ericaceae).</title>
        <authorList>
            <person name="Soza V.L."/>
            <person name="Lindsley D."/>
            <person name="Waalkes A."/>
            <person name="Ramage E."/>
            <person name="Patwardhan R.P."/>
            <person name="Burton J.N."/>
            <person name="Adey A."/>
            <person name="Kumar A."/>
            <person name="Qiu R."/>
            <person name="Shendure J."/>
            <person name="Hall B."/>
        </authorList>
    </citation>
    <scope>NUCLEOTIDE SEQUENCE [LARGE SCALE GENOMIC DNA]</scope>
    <source>
        <strain evidence="2">RSF 1966-606</strain>
    </source>
</reference>
<organism evidence="2 3">
    <name type="scientific">Rhododendron williamsianum</name>
    <dbReference type="NCBI Taxonomy" id="262921"/>
    <lineage>
        <taxon>Eukaryota</taxon>
        <taxon>Viridiplantae</taxon>
        <taxon>Streptophyta</taxon>
        <taxon>Embryophyta</taxon>
        <taxon>Tracheophyta</taxon>
        <taxon>Spermatophyta</taxon>
        <taxon>Magnoliopsida</taxon>
        <taxon>eudicotyledons</taxon>
        <taxon>Gunneridae</taxon>
        <taxon>Pentapetalae</taxon>
        <taxon>asterids</taxon>
        <taxon>Ericales</taxon>
        <taxon>Ericaceae</taxon>
        <taxon>Ericoideae</taxon>
        <taxon>Rhodoreae</taxon>
        <taxon>Rhododendron</taxon>
    </lineage>
</organism>
<dbReference type="OrthoDB" id="1292714at2759"/>
<evidence type="ECO:0000313" key="2">
    <source>
        <dbReference type="EMBL" id="KAE9465212.1"/>
    </source>
</evidence>
<sequence>MDAEIRPTILAGLIYGEFVTYKNISEYKDDMHPNDKGELHAMVITGYGNEDGEDFFEMKNSWDTDWGQGGYGKIDPTLFDRITIPIGVF</sequence>
<dbReference type="InterPro" id="IPR038765">
    <property type="entry name" value="Papain-like_cys_pep_sf"/>
</dbReference>
<dbReference type="GO" id="GO:0006508">
    <property type="term" value="P:proteolysis"/>
    <property type="evidence" value="ECO:0007669"/>
    <property type="project" value="InterPro"/>
</dbReference>
<evidence type="ECO:0000313" key="3">
    <source>
        <dbReference type="Proteomes" id="UP000428333"/>
    </source>
</evidence>
<evidence type="ECO:0000259" key="1">
    <source>
        <dbReference type="Pfam" id="PF00112"/>
    </source>
</evidence>
<gene>
    <name evidence="2" type="ORF">C3L33_02891</name>
</gene>
<dbReference type="Proteomes" id="UP000428333">
    <property type="component" value="Linkage Group LG02"/>
</dbReference>
<dbReference type="Gene3D" id="3.90.70.10">
    <property type="entry name" value="Cysteine proteinases"/>
    <property type="match status" value="1"/>
</dbReference>
<keyword evidence="3" id="KW-1185">Reference proteome</keyword>
<comment type="caution">
    <text evidence="2">The sequence shown here is derived from an EMBL/GenBank/DDBJ whole genome shotgun (WGS) entry which is preliminary data.</text>
</comment>
<name>A0A6A4M747_9ERIC</name>
<accession>A0A6A4M747</accession>
<dbReference type="GO" id="GO:0008234">
    <property type="term" value="F:cysteine-type peptidase activity"/>
    <property type="evidence" value="ECO:0007669"/>
    <property type="project" value="InterPro"/>
</dbReference>